<evidence type="ECO:0000256" key="5">
    <source>
        <dbReference type="ARBA" id="ARBA00023012"/>
    </source>
</evidence>
<keyword evidence="3" id="KW-0808">Transferase</keyword>
<name>A0A246G7N2_9FLAO</name>
<organism evidence="7 8">
    <name type="scientific">Flavobacterium columnare</name>
    <dbReference type="NCBI Taxonomy" id="996"/>
    <lineage>
        <taxon>Bacteria</taxon>
        <taxon>Pseudomonadati</taxon>
        <taxon>Bacteroidota</taxon>
        <taxon>Flavobacteriia</taxon>
        <taxon>Flavobacteriales</taxon>
        <taxon>Flavobacteriaceae</taxon>
        <taxon>Flavobacterium</taxon>
    </lineage>
</organism>
<keyword evidence="5" id="KW-0902">Two-component regulatory system</keyword>
<keyword evidence="6" id="KW-0812">Transmembrane</keyword>
<dbReference type="InterPro" id="IPR011990">
    <property type="entry name" value="TPR-like_helical_dom_sf"/>
</dbReference>
<dbReference type="InterPro" id="IPR036890">
    <property type="entry name" value="HATPase_C_sf"/>
</dbReference>
<dbReference type="Proteomes" id="UP000198034">
    <property type="component" value="Unassembled WGS sequence"/>
</dbReference>
<gene>
    <name evidence="7" type="ORF">BWK62_13990</name>
</gene>
<dbReference type="SMART" id="SM00028">
    <property type="entry name" value="TPR"/>
    <property type="match status" value="4"/>
</dbReference>
<evidence type="ECO:0000256" key="3">
    <source>
        <dbReference type="ARBA" id="ARBA00022679"/>
    </source>
</evidence>
<accession>A0A246G7N2</accession>
<evidence type="ECO:0000256" key="6">
    <source>
        <dbReference type="SAM" id="Phobius"/>
    </source>
</evidence>
<evidence type="ECO:0000313" key="7">
    <source>
        <dbReference type="EMBL" id="OWP74550.1"/>
    </source>
</evidence>
<dbReference type="Gene3D" id="3.30.565.10">
    <property type="entry name" value="Histidine kinase-like ATPase, C-terminal domain"/>
    <property type="match status" value="1"/>
</dbReference>
<dbReference type="CDD" id="cd16917">
    <property type="entry name" value="HATPase_UhpB-NarQ-NarX-like"/>
    <property type="match status" value="1"/>
</dbReference>
<dbReference type="EC" id="2.7.13.3" evidence="2"/>
<protein>
    <recommendedName>
        <fullName evidence="2">histidine kinase</fullName>
        <ecNumber evidence="2">2.7.13.3</ecNumber>
    </recommendedName>
</protein>
<evidence type="ECO:0000256" key="4">
    <source>
        <dbReference type="ARBA" id="ARBA00022777"/>
    </source>
</evidence>
<feature type="transmembrane region" description="Helical" evidence="6">
    <location>
        <begin position="347"/>
        <end position="366"/>
    </location>
</feature>
<dbReference type="AlphaFoldDB" id="A0A246G7N2"/>
<evidence type="ECO:0000313" key="8">
    <source>
        <dbReference type="Proteomes" id="UP000198034"/>
    </source>
</evidence>
<keyword evidence="6" id="KW-0472">Membrane</keyword>
<reference evidence="7 8" key="1">
    <citation type="journal article" date="2017" name="Infect. Genet. Evol.">
        <title>Comparative genome analysis of fish pathogen Flavobacterium columnare reveals extensive sequence diversity within the species.</title>
        <authorList>
            <person name="Kayansamruaj P."/>
            <person name="Dong H.T."/>
            <person name="Hirono I."/>
            <person name="Kondo H."/>
            <person name="Senapin S."/>
            <person name="Rodkhum C."/>
        </authorList>
    </citation>
    <scope>NUCLEOTIDE SEQUENCE [LARGE SCALE GENOMIC DNA]</scope>
    <source>
        <strain evidence="7 8">1214</strain>
    </source>
</reference>
<dbReference type="SUPFAM" id="SSF55874">
    <property type="entry name" value="ATPase domain of HSP90 chaperone/DNA topoisomerase II/histidine kinase"/>
    <property type="match status" value="1"/>
</dbReference>
<dbReference type="PANTHER" id="PTHR24421:SF10">
    <property type="entry name" value="NITRATE_NITRITE SENSOR PROTEIN NARQ"/>
    <property type="match status" value="1"/>
</dbReference>
<evidence type="ECO:0000256" key="2">
    <source>
        <dbReference type="ARBA" id="ARBA00012438"/>
    </source>
</evidence>
<dbReference type="PROSITE" id="PS51257">
    <property type="entry name" value="PROKAR_LIPOPROTEIN"/>
    <property type="match status" value="1"/>
</dbReference>
<dbReference type="GO" id="GO:0004673">
    <property type="term" value="F:protein histidine kinase activity"/>
    <property type="evidence" value="ECO:0007669"/>
    <property type="project" value="UniProtKB-EC"/>
</dbReference>
<dbReference type="Gene3D" id="1.25.40.10">
    <property type="entry name" value="Tetratricopeptide repeat domain"/>
    <property type="match status" value="2"/>
</dbReference>
<dbReference type="Pfam" id="PF13424">
    <property type="entry name" value="TPR_12"/>
    <property type="match status" value="1"/>
</dbReference>
<dbReference type="EMBL" id="MTCY01000065">
    <property type="protein sequence ID" value="OWP74550.1"/>
    <property type="molecule type" value="Genomic_DNA"/>
</dbReference>
<dbReference type="GO" id="GO:0000160">
    <property type="term" value="P:phosphorelay signal transduction system"/>
    <property type="evidence" value="ECO:0007669"/>
    <property type="project" value="UniProtKB-KW"/>
</dbReference>
<keyword evidence="6" id="KW-1133">Transmembrane helix</keyword>
<dbReference type="InterPro" id="IPR050482">
    <property type="entry name" value="Sensor_HK_TwoCompSys"/>
</dbReference>
<sequence length="567" mass="65256">MKHSPFFILIILLAFFSCKNSNENNYNTTNKTINTANPIALKTQNKADSLYSVSNYTDAFYYYNKSKNSFNPQVHKDNIAYCLIQIARLQQISGDYFGSEVTLIEALKYTDNNQYLSALNNLLGIASKELKNYTQALTYYNQSYKLANDEQAKSTALNNIANIYTLQNNHDKAIAIWNKLIPKKFLDTLPKKKALYIDNLGYTYLKKGEKQKAFTLINQALQIRSKVKDSYGSIESYLHLTEYYANKNNALSAQFAEKAYHEATQNNAIDERLKALVQLIKTNPKKEFALKYATLNDSITNIRNTAKNQFAKIKYDAKVTEEENLKLKNTQIQKELELQKSENEKDFWLVLVVLLISFVLFLFNYFKNKNRQEKQKATYFTETRIAKKIHDELANDVFQTISYVETKSIDKPQHKEELINLLDNIYQRSRNISKENESIETGEYFNDALIAMINSYKTNQCNVIIKKDETINWQNLLAIKKITIFRVLQELLINMKKHSQATIVVVSFASGKNDINIDYSDNGKGLDFGKIKKSGLSNAENRIKNINGKITFESLGKGLKIKISIPK</sequence>
<dbReference type="SUPFAM" id="SSF48452">
    <property type="entry name" value="TPR-like"/>
    <property type="match status" value="2"/>
</dbReference>
<comment type="caution">
    <text evidence="7">The sequence shown here is derived from an EMBL/GenBank/DDBJ whole genome shotgun (WGS) entry which is preliminary data.</text>
</comment>
<comment type="catalytic activity">
    <reaction evidence="1">
        <text>ATP + protein L-histidine = ADP + protein N-phospho-L-histidine.</text>
        <dbReference type="EC" id="2.7.13.3"/>
    </reaction>
</comment>
<keyword evidence="4" id="KW-0418">Kinase</keyword>
<dbReference type="PANTHER" id="PTHR24421">
    <property type="entry name" value="NITRATE/NITRITE SENSOR PROTEIN NARX-RELATED"/>
    <property type="match status" value="1"/>
</dbReference>
<dbReference type="InterPro" id="IPR019734">
    <property type="entry name" value="TPR_rpt"/>
</dbReference>
<evidence type="ECO:0000256" key="1">
    <source>
        <dbReference type="ARBA" id="ARBA00000085"/>
    </source>
</evidence>
<dbReference type="Pfam" id="PF13181">
    <property type="entry name" value="TPR_8"/>
    <property type="match status" value="1"/>
</dbReference>
<proteinExistence type="predicted"/>
<dbReference type="OrthoDB" id="943406at2"/>